<gene>
    <name evidence="1" type="ORF">JCM16418_5104</name>
</gene>
<evidence type="ECO:0000313" key="2">
    <source>
        <dbReference type="Proteomes" id="UP000019364"/>
    </source>
</evidence>
<name>W7Z8T6_9BACL</name>
<organism evidence="1 2">
    <name type="scientific">Paenibacillus pini JCM 16418</name>
    <dbReference type="NCBI Taxonomy" id="1236976"/>
    <lineage>
        <taxon>Bacteria</taxon>
        <taxon>Bacillati</taxon>
        <taxon>Bacillota</taxon>
        <taxon>Bacilli</taxon>
        <taxon>Bacillales</taxon>
        <taxon>Paenibacillaceae</taxon>
        <taxon>Paenibacillus</taxon>
    </lineage>
</organism>
<dbReference type="STRING" id="1236976.JCM16418_5104"/>
<dbReference type="Proteomes" id="UP000019364">
    <property type="component" value="Unassembled WGS sequence"/>
</dbReference>
<dbReference type="AlphaFoldDB" id="W7Z8T6"/>
<comment type="caution">
    <text evidence="1">The sequence shown here is derived from an EMBL/GenBank/DDBJ whole genome shotgun (WGS) entry which is preliminary data.</text>
</comment>
<protein>
    <submittedName>
        <fullName evidence="1">Uncharacterized protein</fullName>
    </submittedName>
</protein>
<dbReference type="EMBL" id="BAVZ01000043">
    <property type="protein sequence ID" value="GAF10874.1"/>
    <property type="molecule type" value="Genomic_DNA"/>
</dbReference>
<evidence type="ECO:0000313" key="1">
    <source>
        <dbReference type="EMBL" id="GAF10874.1"/>
    </source>
</evidence>
<sequence length="67" mass="7908">MIELYKVLSHGIYDHDGNELNIEDTVKIYESQGLKVTRERKLETIYYMNDDGDVYTTEENCEVVKFV</sequence>
<reference evidence="1 2" key="1">
    <citation type="journal article" date="2014" name="Genome Announc.">
        <title>Draft Genome Sequence of Paenibacillus pini JCM 16418T, Isolated from the Rhizosphere of Pine Tree.</title>
        <authorList>
            <person name="Yuki M."/>
            <person name="Oshima K."/>
            <person name="Suda W."/>
            <person name="Oshida Y."/>
            <person name="Kitamura K."/>
            <person name="Iida Y."/>
            <person name="Hattori M."/>
            <person name="Ohkuma M."/>
        </authorList>
    </citation>
    <scope>NUCLEOTIDE SEQUENCE [LARGE SCALE GENOMIC DNA]</scope>
    <source>
        <strain evidence="1 2">JCM 16418</strain>
    </source>
</reference>
<keyword evidence="2" id="KW-1185">Reference proteome</keyword>
<proteinExistence type="predicted"/>
<accession>W7Z8T6</accession>